<name>A0A0X8HGW9_9GAMM</name>
<reference evidence="2 3" key="2">
    <citation type="submission" date="2016-02" db="EMBL/GenBank/DDBJ databases">
        <authorList>
            <person name="Wen L."/>
            <person name="He K."/>
            <person name="Yang H."/>
        </authorList>
    </citation>
    <scope>NUCLEOTIDE SEQUENCE [LARGE SCALE GENOMIC DNA]</scope>
    <source>
        <strain evidence="2 3">AGD 8-3</strain>
    </source>
</reference>
<dbReference type="PATRIC" id="fig|507626.3.peg.3311"/>
<dbReference type="InterPro" id="IPR021313">
    <property type="entry name" value="DUF2909"/>
</dbReference>
<keyword evidence="1" id="KW-0472">Membrane</keyword>
<keyword evidence="1" id="KW-1133">Transmembrane helix</keyword>
<dbReference type="Pfam" id="PF11137">
    <property type="entry name" value="DUF2909"/>
    <property type="match status" value="1"/>
</dbReference>
<dbReference type="EMBL" id="CP014226">
    <property type="protein sequence ID" value="AMD02360.1"/>
    <property type="molecule type" value="Genomic_DNA"/>
</dbReference>
<accession>A0A0X8HGW9</accession>
<dbReference type="Proteomes" id="UP000063387">
    <property type="component" value="Chromosome"/>
</dbReference>
<dbReference type="KEGG" id="hco:LOKO_03315"/>
<dbReference type="STRING" id="507626.LOKO_03315"/>
<feature type="transmembrane region" description="Helical" evidence="1">
    <location>
        <begin position="6"/>
        <end position="27"/>
    </location>
</feature>
<evidence type="ECO:0000313" key="3">
    <source>
        <dbReference type="Proteomes" id="UP000063387"/>
    </source>
</evidence>
<keyword evidence="1" id="KW-0812">Transmembrane</keyword>
<protein>
    <submittedName>
        <fullName evidence="2">Uncharacterized protein</fullName>
    </submittedName>
</protein>
<dbReference type="AlphaFoldDB" id="A0A0X8HGW9"/>
<evidence type="ECO:0000313" key="2">
    <source>
        <dbReference type="EMBL" id="AMD02360.1"/>
    </source>
</evidence>
<dbReference type="RefSeq" id="WP_066451713.1">
    <property type="nucleotide sequence ID" value="NZ_CP014226.1"/>
</dbReference>
<proteinExistence type="predicted"/>
<organism evidence="2 3">
    <name type="scientific">Halomonas chromatireducens</name>
    <dbReference type="NCBI Taxonomy" id="507626"/>
    <lineage>
        <taxon>Bacteria</taxon>
        <taxon>Pseudomonadati</taxon>
        <taxon>Pseudomonadota</taxon>
        <taxon>Gammaproteobacteria</taxon>
        <taxon>Oceanospirillales</taxon>
        <taxon>Halomonadaceae</taxon>
        <taxon>Halomonas</taxon>
    </lineage>
</organism>
<evidence type="ECO:0000256" key="1">
    <source>
        <dbReference type="SAM" id="Phobius"/>
    </source>
</evidence>
<gene>
    <name evidence="2" type="ORF">LOKO_03315</name>
</gene>
<reference evidence="2 3" key="1">
    <citation type="journal article" date="2016" name="Genome Announc.">
        <title>Draft Genome Sequence of 'Halomonas chromatireducens' Strain AGD 8-3, a Haloalkaliphilic Chromate- and Selenite-Reducing Gammaproteobacterium.</title>
        <authorList>
            <person name="Sharko F.S."/>
            <person name="Shapovalova A.A."/>
            <person name="Tsygankova S.V."/>
            <person name="Komova A.V."/>
            <person name="Boulygina E.S."/>
            <person name="Teslyuk A.B."/>
            <person name="Gotovtsev P.M."/>
            <person name="Namsaraev Z.B."/>
            <person name="Khijniak T.V."/>
            <person name="Nedoluzhko A.V."/>
            <person name="Vasilov R.G."/>
        </authorList>
    </citation>
    <scope>NUCLEOTIDE SEQUENCE [LARGE SCALE GENOMIC DNA]</scope>
    <source>
        <strain evidence="2 3">AGD 8-3</strain>
    </source>
</reference>
<keyword evidence="3" id="KW-1185">Reference proteome</keyword>
<feature type="transmembrane region" description="Helical" evidence="1">
    <location>
        <begin position="39"/>
        <end position="59"/>
    </location>
</feature>
<sequence length="65" mass="7017">MLLKILIAVVFLAMVTSLAAGVGFLLRDDSQSRRLLVSLKIRVGLAALLLALLFYGFYFGDLGTA</sequence>